<dbReference type="PANTHER" id="PTHR43292:SF4">
    <property type="entry name" value="ACYL-COA DEHYDROGENASE FADE34"/>
    <property type="match status" value="1"/>
</dbReference>
<dbReference type="InterPro" id="IPR009075">
    <property type="entry name" value="AcylCo_DH/oxidase_C"/>
</dbReference>
<dbReference type="SUPFAM" id="SSF56645">
    <property type="entry name" value="Acyl-CoA dehydrogenase NM domain-like"/>
    <property type="match status" value="1"/>
</dbReference>
<name>A0AA41XQL6_9MYCO</name>
<evidence type="ECO:0000256" key="3">
    <source>
        <dbReference type="ARBA" id="ARBA00022630"/>
    </source>
</evidence>
<dbReference type="GO" id="GO:0005886">
    <property type="term" value="C:plasma membrane"/>
    <property type="evidence" value="ECO:0007669"/>
    <property type="project" value="TreeGrafter"/>
</dbReference>
<dbReference type="RefSeq" id="WP_083137092.1">
    <property type="nucleotide sequence ID" value="NZ_JACKVH010000017.1"/>
</dbReference>
<evidence type="ECO:0000256" key="5">
    <source>
        <dbReference type="ARBA" id="ARBA00023002"/>
    </source>
</evidence>
<evidence type="ECO:0000313" key="12">
    <source>
        <dbReference type="Proteomes" id="UP000192319"/>
    </source>
</evidence>
<keyword evidence="4 6" id="KW-0274">FAD</keyword>
<dbReference type="InterPro" id="IPR009100">
    <property type="entry name" value="AcylCoA_DH/oxidase_NM_dom_sf"/>
</dbReference>
<evidence type="ECO:0000256" key="4">
    <source>
        <dbReference type="ARBA" id="ARBA00022827"/>
    </source>
</evidence>
<protein>
    <submittedName>
        <fullName evidence="10 11">Acyl-CoA dehydrogenase</fullName>
    </submittedName>
</protein>
<evidence type="ECO:0000256" key="2">
    <source>
        <dbReference type="ARBA" id="ARBA00009347"/>
    </source>
</evidence>
<dbReference type="EMBL" id="MVHD01000006">
    <property type="protein sequence ID" value="OQZ92085.1"/>
    <property type="molecule type" value="Genomic_DNA"/>
</dbReference>
<dbReference type="Gene3D" id="1.20.140.10">
    <property type="entry name" value="Butyryl-CoA Dehydrogenase, subunit A, domain 3"/>
    <property type="match status" value="1"/>
</dbReference>
<reference evidence="11 12" key="1">
    <citation type="submission" date="2017-02" db="EMBL/GenBank/DDBJ databases">
        <title>The new phylogeny of genus Mycobacterium.</title>
        <authorList>
            <person name="Tortoli E."/>
            <person name="Trovato A."/>
            <person name="Cirillo D.M."/>
        </authorList>
    </citation>
    <scope>NUCLEOTIDE SEQUENCE [LARGE SCALE GENOMIC DNA]</scope>
    <source>
        <strain evidence="11 12">DSM 45230</strain>
    </source>
</reference>
<comment type="similarity">
    <text evidence="2 6">Belongs to the acyl-CoA dehydrogenase family.</text>
</comment>
<feature type="domain" description="Acyl-CoA oxidase/dehydrogenase middle" evidence="8">
    <location>
        <begin position="133"/>
        <end position="210"/>
    </location>
</feature>
<dbReference type="InterPro" id="IPR046373">
    <property type="entry name" value="Acyl-CoA_Oxase/DH_mid-dom_sf"/>
</dbReference>
<dbReference type="InterPro" id="IPR006091">
    <property type="entry name" value="Acyl-CoA_Oxase/DH_mid-dom"/>
</dbReference>
<sequence length="417" mass="45101">MTPTESTESVSDFAARARVWLADNMPAIDPESPPAAPRDDERSWNRARELQRRLYEGGFAGICFPREYGGLGLDYEYQKAFDAESLGYEMPLILNTPTFTICCATLLDTGTEEQKARHIAGALRGEEVLVQLLSEPSGGSDLAGVITRAERRGDRWVIDGAKTWSTSAFAADYGLCLARTDWDVPKHEGLTMFLVPIAHPGITLRRITMLSGSTEFCEEFLDGVDVGDDAVVGEVNGGWAVASRQLYHERRAVGQGSEFASGSGSEGGSTNPVDYVALAEKTGQGDSERVHELAGRALVHRVVAEQLIDHVYRSVRDGALPPAAGTLIRLFHSETVTLDMDTALAIAGSAGVVGEFGEGLETGLRYLSRQNVAIGGGTTEMARNVIGERVLGFPREYAADRGVPFNQVRHGQADRRP</sequence>
<dbReference type="InterPro" id="IPR052161">
    <property type="entry name" value="Mycobact_Acyl-CoA_DH"/>
</dbReference>
<evidence type="ECO:0000256" key="6">
    <source>
        <dbReference type="RuleBase" id="RU362125"/>
    </source>
</evidence>
<comment type="cofactor">
    <cofactor evidence="1 6">
        <name>FAD</name>
        <dbReference type="ChEBI" id="CHEBI:57692"/>
    </cofactor>
</comment>
<dbReference type="GO" id="GO:0050660">
    <property type="term" value="F:flavin adenine dinucleotide binding"/>
    <property type="evidence" value="ECO:0007669"/>
    <property type="project" value="InterPro"/>
</dbReference>
<dbReference type="AlphaFoldDB" id="A0AA41XQL6"/>
<evidence type="ECO:0000256" key="1">
    <source>
        <dbReference type="ARBA" id="ARBA00001974"/>
    </source>
</evidence>
<reference evidence="10" key="3">
    <citation type="journal article" date="2022" name="BMC Genomics">
        <title>Comparative genome analysis of mycobacteria focusing on tRNA and non-coding RNA.</title>
        <authorList>
            <person name="Behra P.R.K."/>
            <person name="Pettersson B.M.F."/>
            <person name="Ramesh M."/>
            <person name="Das S."/>
            <person name="Dasgupta S."/>
            <person name="Kirsebom L.A."/>
        </authorList>
    </citation>
    <scope>NUCLEOTIDE SEQUENCE</scope>
    <source>
        <strain evidence="10">CCUG 55640</strain>
    </source>
</reference>
<keyword evidence="5 6" id="KW-0560">Oxidoreductase</keyword>
<evidence type="ECO:0000259" key="7">
    <source>
        <dbReference type="Pfam" id="PF00441"/>
    </source>
</evidence>
<dbReference type="InterPro" id="IPR037069">
    <property type="entry name" value="AcylCoA_DH/ox_N_sf"/>
</dbReference>
<proteinExistence type="inferred from homology"/>
<feature type="domain" description="Acyl-CoA dehydrogenase/oxidase N-terminal" evidence="9">
    <location>
        <begin position="34"/>
        <end position="126"/>
    </location>
</feature>
<evidence type="ECO:0000313" key="13">
    <source>
        <dbReference type="Proteomes" id="UP001141650"/>
    </source>
</evidence>
<dbReference type="InterPro" id="IPR013786">
    <property type="entry name" value="AcylCoA_DH/ox_N"/>
</dbReference>
<dbReference type="SUPFAM" id="SSF47203">
    <property type="entry name" value="Acyl-CoA dehydrogenase C-terminal domain-like"/>
    <property type="match status" value="1"/>
</dbReference>
<keyword evidence="12" id="KW-1185">Reference proteome</keyword>
<evidence type="ECO:0000313" key="11">
    <source>
        <dbReference type="EMBL" id="OQZ92085.1"/>
    </source>
</evidence>
<dbReference type="EMBL" id="JACKVH010000017">
    <property type="protein sequence ID" value="MCV7380458.1"/>
    <property type="molecule type" value="Genomic_DNA"/>
</dbReference>
<dbReference type="Gene3D" id="2.40.110.10">
    <property type="entry name" value="Butyryl-CoA Dehydrogenase, subunit A, domain 2"/>
    <property type="match status" value="1"/>
</dbReference>
<dbReference type="Gene3D" id="1.10.540.10">
    <property type="entry name" value="Acyl-CoA dehydrogenase/oxidase, N-terminal domain"/>
    <property type="match status" value="1"/>
</dbReference>
<evidence type="ECO:0000313" key="10">
    <source>
        <dbReference type="EMBL" id="MCV7380458.1"/>
    </source>
</evidence>
<dbReference type="Pfam" id="PF02770">
    <property type="entry name" value="Acyl-CoA_dh_M"/>
    <property type="match status" value="1"/>
</dbReference>
<gene>
    <name evidence="11" type="ORF">BST11_06170</name>
    <name evidence="10" type="ORF">H7K38_17610</name>
</gene>
<accession>A0AA41XQL6</accession>
<dbReference type="PANTHER" id="PTHR43292">
    <property type="entry name" value="ACYL-COA DEHYDROGENASE"/>
    <property type="match status" value="1"/>
</dbReference>
<evidence type="ECO:0000259" key="9">
    <source>
        <dbReference type="Pfam" id="PF02771"/>
    </source>
</evidence>
<reference evidence="10" key="2">
    <citation type="submission" date="2020-07" db="EMBL/GenBank/DDBJ databases">
        <authorList>
            <person name="Pettersson B.M.F."/>
            <person name="Behra P.R.K."/>
            <person name="Ramesh M."/>
            <person name="Das S."/>
            <person name="Dasgupta S."/>
            <person name="Kirsebom L.A."/>
        </authorList>
    </citation>
    <scope>NUCLEOTIDE SEQUENCE</scope>
    <source>
        <strain evidence="10">CCUG 55640</strain>
    </source>
</reference>
<comment type="caution">
    <text evidence="10">The sequence shown here is derived from an EMBL/GenBank/DDBJ whole genome shotgun (WGS) entry which is preliminary data.</text>
</comment>
<keyword evidence="3 6" id="KW-0285">Flavoprotein</keyword>
<dbReference type="InterPro" id="IPR036250">
    <property type="entry name" value="AcylCo_DH-like_C"/>
</dbReference>
<dbReference type="Proteomes" id="UP001141650">
    <property type="component" value="Unassembled WGS sequence"/>
</dbReference>
<dbReference type="GO" id="GO:0016627">
    <property type="term" value="F:oxidoreductase activity, acting on the CH-CH group of donors"/>
    <property type="evidence" value="ECO:0007669"/>
    <property type="project" value="InterPro"/>
</dbReference>
<dbReference type="Pfam" id="PF00441">
    <property type="entry name" value="Acyl-CoA_dh_1"/>
    <property type="match status" value="1"/>
</dbReference>
<evidence type="ECO:0000259" key="8">
    <source>
        <dbReference type="Pfam" id="PF02770"/>
    </source>
</evidence>
<organism evidence="10 13">
    <name type="scientific">Mycobacterium alsense</name>
    <dbReference type="NCBI Taxonomy" id="324058"/>
    <lineage>
        <taxon>Bacteria</taxon>
        <taxon>Bacillati</taxon>
        <taxon>Actinomycetota</taxon>
        <taxon>Actinomycetes</taxon>
        <taxon>Mycobacteriales</taxon>
        <taxon>Mycobacteriaceae</taxon>
        <taxon>Mycobacterium</taxon>
    </lineage>
</organism>
<feature type="domain" description="Acyl-CoA dehydrogenase/oxidase C-terminal" evidence="7">
    <location>
        <begin position="236"/>
        <end position="391"/>
    </location>
</feature>
<dbReference type="Proteomes" id="UP000192319">
    <property type="component" value="Unassembled WGS sequence"/>
</dbReference>
<dbReference type="Pfam" id="PF02771">
    <property type="entry name" value="Acyl-CoA_dh_N"/>
    <property type="match status" value="1"/>
</dbReference>